<evidence type="ECO:0000256" key="8">
    <source>
        <dbReference type="SAM" id="MobiDB-lite"/>
    </source>
</evidence>
<feature type="transmembrane region" description="Helical" evidence="9">
    <location>
        <begin position="153"/>
        <end position="172"/>
    </location>
</feature>
<dbReference type="InterPro" id="IPR005828">
    <property type="entry name" value="MFS_sugar_transport-like"/>
</dbReference>
<evidence type="ECO:0000313" key="11">
    <source>
        <dbReference type="EMBL" id="THX22021.1"/>
    </source>
</evidence>
<evidence type="ECO:0000259" key="10">
    <source>
        <dbReference type="PROSITE" id="PS50850"/>
    </source>
</evidence>
<feature type="region of interest" description="Disordered" evidence="8">
    <location>
        <begin position="492"/>
        <end position="528"/>
    </location>
</feature>
<dbReference type="InterPro" id="IPR020846">
    <property type="entry name" value="MFS_dom"/>
</dbReference>
<evidence type="ECO:0000256" key="3">
    <source>
        <dbReference type="ARBA" id="ARBA00022448"/>
    </source>
</evidence>
<feature type="transmembrane region" description="Helical" evidence="9">
    <location>
        <begin position="311"/>
        <end position="334"/>
    </location>
</feature>
<feature type="transmembrane region" description="Helical" evidence="9">
    <location>
        <begin position="278"/>
        <end position="299"/>
    </location>
</feature>
<reference evidence="11 12" key="1">
    <citation type="submission" date="2018-10" db="EMBL/GenBank/DDBJ databases">
        <title>Fifty Aureobasidium pullulans genomes reveal a recombining polyextremotolerant generalist.</title>
        <authorList>
            <person name="Gostincar C."/>
            <person name="Turk M."/>
            <person name="Zajc J."/>
            <person name="Gunde-Cimerman N."/>
        </authorList>
    </citation>
    <scope>NUCLEOTIDE SEQUENCE [LARGE SCALE GENOMIC DNA]</scope>
    <source>
        <strain evidence="11 12">EXF-10081</strain>
    </source>
</reference>
<feature type="transmembrane region" description="Helical" evidence="9">
    <location>
        <begin position="439"/>
        <end position="457"/>
    </location>
</feature>
<dbReference type="GO" id="GO:0016020">
    <property type="term" value="C:membrane"/>
    <property type="evidence" value="ECO:0007669"/>
    <property type="project" value="UniProtKB-SubCell"/>
</dbReference>
<accession>A0AB74JGI9</accession>
<dbReference type="InterPro" id="IPR050360">
    <property type="entry name" value="MFS_Sugar_Transporters"/>
</dbReference>
<dbReference type="Proteomes" id="UP000310374">
    <property type="component" value="Unassembled WGS sequence"/>
</dbReference>
<gene>
    <name evidence="11" type="ORF">D6D12_09530</name>
</gene>
<dbReference type="InterPro" id="IPR005829">
    <property type="entry name" value="Sugar_transporter_CS"/>
</dbReference>
<dbReference type="InterPro" id="IPR036259">
    <property type="entry name" value="MFS_trans_sf"/>
</dbReference>
<protein>
    <submittedName>
        <fullName evidence="11">General substrate transporter</fullName>
    </submittedName>
</protein>
<evidence type="ECO:0000256" key="2">
    <source>
        <dbReference type="ARBA" id="ARBA00010992"/>
    </source>
</evidence>
<feature type="transmembrane region" description="Helical" evidence="9">
    <location>
        <begin position="370"/>
        <end position="395"/>
    </location>
</feature>
<feature type="transmembrane region" description="Helical" evidence="9">
    <location>
        <begin position="346"/>
        <end position="364"/>
    </location>
</feature>
<feature type="compositionally biased region" description="Basic and acidic residues" evidence="8">
    <location>
        <begin position="492"/>
        <end position="504"/>
    </location>
</feature>
<dbReference type="PANTHER" id="PTHR48022:SF68">
    <property type="entry name" value="MAJOR FACILITATOR SUPERFAMILY (MFS) PROFILE DOMAIN-CONTAINING PROTEIN-RELATED"/>
    <property type="match status" value="1"/>
</dbReference>
<keyword evidence="4 9" id="KW-0812">Transmembrane</keyword>
<dbReference type="GO" id="GO:0005351">
    <property type="term" value="F:carbohydrate:proton symporter activity"/>
    <property type="evidence" value="ECO:0007669"/>
    <property type="project" value="TreeGrafter"/>
</dbReference>
<dbReference type="Gene3D" id="1.20.1250.20">
    <property type="entry name" value="MFS general substrate transporter like domains"/>
    <property type="match status" value="1"/>
</dbReference>
<evidence type="ECO:0000256" key="4">
    <source>
        <dbReference type="ARBA" id="ARBA00022692"/>
    </source>
</evidence>
<evidence type="ECO:0000256" key="5">
    <source>
        <dbReference type="ARBA" id="ARBA00022989"/>
    </source>
</evidence>
<dbReference type="SUPFAM" id="SSF103473">
    <property type="entry name" value="MFS general substrate transporter"/>
    <property type="match status" value="1"/>
</dbReference>
<comment type="similarity">
    <text evidence="2 7">Belongs to the major facilitator superfamily. Sugar transporter (TC 2.A.1.1) family.</text>
</comment>
<feature type="transmembrane region" description="Helical" evidence="9">
    <location>
        <begin position="184"/>
        <end position="207"/>
    </location>
</feature>
<name>A0AB74JGI9_AURPU</name>
<feature type="domain" description="Major facilitator superfamily (MFS) profile" evidence="10">
    <location>
        <begin position="22"/>
        <end position="461"/>
    </location>
</feature>
<evidence type="ECO:0000256" key="6">
    <source>
        <dbReference type="ARBA" id="ARBA00023136"/>
    </source>
</evidence>
<dbReference type="AlphaFoldDB" id="A0AB74JGI9"/>
<dbReference type="FunFam" id="1.20.1250.20:FF:000061">
    <property type="entry name" value="MFS sugar transporter"/>
    <property type="match status" value="1"/>
</dbReference>
<dbReference type="EMBL" id="QZAT01000206">
    <property type="protein sequence ID" value="THX22021.1"/>
    <property type="molecule type" value="Genomic_DNA"/>
</dbReference>
<organism evidence="11 12">
    <name type="scientific">Aureobasidium pullulans</name>
    <name type="common">Black yeast</name>
    <name type="synonym">Pullularia pullulans</name>
    <dbReference type="NCBI Taxonomy" id="5580"/>
    <lineage>
        <taxon>Eukaryota</taxon>
        <taxon>Fungi</taxon>
        <taxon>Dikarya</taxon>
        <taxon>Ascomycota</taxon>
        <taxon>Pezizomycotina</taxon>
        <taxon>Dothideomycetes</taxon>
        <taxon>Dothideomycetidae</taxon>
        <taxon>Dothideales</taxon>
        <taxon>Saccotheciaceae</taxon>
        <taxon>Aureobasidium</taxon>
    </lineage>
</organism>
<sequence>MAFSHTGFLGDRMTGKALEIGVCATASAGFLLFGYDQGVMSGIITEPILLGTFPKMAEDYKLGSIQALVVAIYEIGCLIGSFIIIGYGDKLGRRRAVLVGAAIMLVGTAIQTSSTTLAQLIIGRIVTGAGNGMNTSSIPVWQSEMAPPKIRGFLVLFEGALITGGVMISYWINYGFWFYNKSSFQWRFPVAFQAFFGIILIIGILAFPESPRWLLKHGKEKEAAQIMARLKQCDVDDQELQKDIEDIKKINEITAGRKLTVKEFCSNGPNMHLWRASIAFAAQAFQQIGGINLVTYYATVVFENSLGFDPTFARLLTGVLGTEYFLSALVALFVVDRLGRRRLMMWNAAGMGLAMMVAGIGLSVGNQSGAYAATVIIFLFNTFFAIGWLGVTWLYPAEVTPIRIRAEANGLSTSANWLFNYAVVQLSPIMINTIAWRTYFVFMCFNFAFIPVVYYTFVETNGYKLEAMDTIFQIAHKNKENPVWVEKRVRKGNTDEAHAVENENRSSSTGSGEGEKEKVDDTEHKEDA</sequence>
<keyword evidence="3 7" id="KW-0813">Transport</keyword>
<comment type="caution">
    <text evidence="11">The sequence shown here is derived from an EMBL/GenBank/DDBJ whole genome shotgun (WGS) entry which is preliminary data.</text>
</comment>
<keyword evidence="6 9" id="KW-0472">Membrane</keyword>
<dbReference type="PRINTS" id="PR00171">
    <property type="entry name" value="SUGRTRNSPORT"/>
</dbReference>
<dbReference type="Pfam" id="PF00083">
    <property type="entry name" value="Sugar_tr"/>
    <property type="match status" value="1"/>
</dbReference>
<keyword evidence="5 9" id="KW-1133">Transmembrane helix</keyword>
<comment type="subcellular location">
    <subcellularLocation>
        <location evidence="1">Membrane</location>
        <topology evidence="1">Multi-pass membrane protein</topology>
    </subcellularLocation>
</comment>
<feature type="transmembrane region" description="Helical" evidence="9">
    <location>
        <begin position="65"/>
        <end position="85"/>
    </location>
</feature>
<dbReference type="PANTHER" id="PTHR48022">
    <property type="entry name" value="PLASTIDIC GLUCOSE TRANSPORTER 4"/>
    <property type="match status" value="1"/>
</dbReference>
<proteinExistence type="inferred from homology"/>
<evidence type="ECO:0000256" key="1">
    <source>
        <dbReference type="ARBA" id="ARBA00004141"/>
    </source>
</evidence>
<dbReference type="InterPro" id="IPR003663">
    <property type="entry name" value="Sugar/inositol_transpt"/>
</dbReference>
<evidence type="ECO:0000256" key="7">
    <source>
        <dbReference type="RuleBase" id="RU003346"/>
    </source>
</evidence>
<feature type="compositionally biased region" description="Basic and acidic residues" evidence="8">
    <location>
        <begin position="513"/>
        <end position="528"/>
    </location>
</feature>
<dbReference type="NCBIfam" id="TIGR00879">
    <property type="entry name" value="SP"/>
    <property type="match status" value="1"/>
</dbReference>
<dbReference type="PROSITE" id="PS00216">
    <property type="entry name" value="SUGAR_TRANSPORT_1"/>
    <property type="match status" value="1"/>
</dbReference>
<evidence type="ECO:0000256" key="9">
    <source>
        <dbReference type="SAM" id="Phobius"/>
    </source>
</evidence>
<evidence type="ECO:0000313" key="12">
    <source>
        <dbReference type="Proteomes" id="UP000310374"/>
    </source>
</evidence>
<dbReference type="PROSITE" id="PS50850">
    <property type="entry name" value="MFS"/>
    <property type="match status" value="1"/>
</dbReference>